<dbReference type="EMBL" id="AVOT02016456">
    <property type="protein sequence ID" value="MBW0501679.1"/>
    <property type="molecule type" value="Genomic_DNA"/>
</dbReference>
<comment type="caution">
    <text evidence="1">The sequence shown here is derived from an EMBL/GenBank/DDBJ whole genome shotgun (WGS) entry which is preliminary data.</text>
</comment>
<gene>
    <name evidence="1" type="ORF">O181_041394</name>
</gene>
<keyword evidence="2" id="KW-1185">Reference proteome</keyword>
<organism evidence="1 2">
    <name type="scientific">Austropuccinia psidii MF-1</name>
    <dbReference type="NCBI Taxonomy" id="1389203"/>
    <lineage>
        <taxon>Eukaryota</taxon>
        <taxon>Fungi</taxon>
        <taxon>Dikarya</taxon>
        <taxon>Basidiomycota</taxon>
        <taxon>Pucciniomycotina</taxon>
        <taxon>Pucciniomycetes</taxon>
        <taxon>Pucciniales</taxon>
        <taxon>Sphaerophragmiaceae</taxon>
        <taxon>Austropuccinia</taxon>
    </lineage>
</organism>
<proteinExistence type="predicted"/>
<reference evidence="1" key="1">
    <citation type="submission" date="2021-03" db="EMBL/GenBank/DDBJ databases">
        <title>Draft genome sequence of rust myrtle Austropuccinia psidii MF-1, a brazilian biotype.</title>
        <authorList>
            <person name="Quecine M.C."/>
            <person name="Pachon D.M.R."/>
            <person name="Bonatelli M.L."/>
            <person name="Correr F.H."/>
            <person name="Franceschini L.M."/>
            <person name="Leite T.F."/>
            <person name="Margarido G.R.A."/>
            <person name="Almeida C.A."/>
            <person name="Ferrarezi J.A."/>
            <person name="Labate C.A."/>
        </authorList>
    </citation>
    <scope>NUCLEOTIDE SEQUENCE</scope>
    <source>
        <strain evidence="1">MF-1</strain>
    </source>
</reference>
<name>A0A9Q3DE41_9BASI</name>
<evidence type="ECO:0000313" key="2">
    <source>
        <dbReference type="Proteomes" id="UP000765509"/>
    </source>
</evidence>
<evidence type="ECO:0000313" key="1">
    <source>
        <dbReference type="EMBL" id="MBW0501679.1"/>
    </source>
</evidence>
<dbReference type="Proteomes" id="UP000765509">
    <property type="component" value="Unassembled WGS sequence"/>
</dbReference>
<protein>
    <submittedName>
        <fullName evidence="1">Uncharacterized protein</fullName>
    </submittedName>
</protein>
<dbReference type="AlphaFoldDB" id="A0A9Q3DE41"/>
<accession>A0A9Q3DE41</accession>
<sequence length="142" mass="16389">MIQEIQFVSTSINVELGKIDAKSTKITSDILNLKNNDRASSELNKFKIDRLDIICNTCDRIESKCQVQDDEIDEIFTATINEQPTFIGNHVLEVFKHTNQLSKNLERSDSERQKLKDKILTHVEQINKNMNQVHICPEIPHI</sequence>